<keyword evidence="7" id="KW-0548">Nucleotidyltransferase</keyword>
<comment type="similarity">
    <text evidence="4">Belongs to the DNA polymerase type-Y family.</text>
</comment>
<comment type="cofactor">
    <cofactor evidence="1">
        <name>Mn(2+)</name>
        <dbReference type="ChEBI" id="CHEBI:29035"/>
    </cofactor>
</comment>
<evidence type="ECO:0000256" key="3">
    <source>
        <dbReference type="ARBA" id="ARBA00004123"/>
    </source>
</evidence>
<proteinExistence type="inferred from homology"/>
<comment type="catalytic activity">
    <reaction evidence="17">
        <text>DNA(n) + a 2'-deoxyribonucleoside 5'-triphosphate = DNA(n+1) + diphosphate</text>
        <dbReference type="Rhea" id="RHEA:22508"/>
        <dbReference type="Rhea" id="RHEA-COMP:17339"/>
        <dbReference type="Rhea" id="RHEA-COMP:17340"/>
        <dbReference type="ChEBI" id="CHEBI:33019"/>
        <dbReference type="ChEBI" id="CHEBI:61560"/>
        <dbReference type="ChEBI" id="CHEBI:173112"/>
        <dbReference type="EC" id="2.7.7.7"/>
    </reaction>
</comment>
<dbReference type="InterPro" id="IPR043502">
    <property type="entry name" value="DNA/RNA_pol_sf"/>
</dbReference>
<feature type="region of interest" description="Disordered" evidence="18">
    <location>
        <begin position="428"/>
        <end position="467"/>
    </location>
</feature>
<feature type="region of interest" description="Disordered" evidence="18">
    <location>
        <begin position="597"/>
        <end position="624"/>
    </location>
</feature>
<dbReference type="Gene3D" id="3.30.1490.100">
    <property type="entry name" value="DNA polymerase, Y-family, little finger domain"/>
    <property type="match status" value="1"/>
</dbReference>
<dbReference type="AlphaFoldDB" id="A0A6S7FZA5"/>
<keyword evidence="12" id="KW-0460">Magnesium</keyword>
<sequence length="624" mass="69962">MSRERVVALVDMDCFYVQVEQRLNPSYAGKPCAVVQYNTWKGGGIIAVSYEARKFGVTRQMRGDEAKEKCPDIILARVPELRGKADLTRYRDACVEVMDVLQTFADVCERASVDEAYLDLTARVEKQLENITLEELVDKTLACSHIVGYTDQTNRDKVRGQWLAALSDENIKCLAMGAVIIQQARDAVKEKTGFTCTAGIAHNKVLAKIAGGSHKPNQQTLLPQHSVHTFFQTTPIRKVRFFGGKFGESVVSSLHVEYMSELTKYSQEELQRIFGEKSGTWLYEMCRGREHEPVRQRQLSKSCGCGKNFTGKSKLISKEKVRYWILQLASELSDRLKIEEEKNNRTAKLVSVGLRTETNTSVMRSFPLRSLDPETICDNAMQVIKTFNSGTADKWKPGITSLSLNASKFEEISKSSGASSIASFFAKKQSEDGGIQKQPSSEQTDEIKAPSNPCPDVTSADNLEPTDHSYVRDEIDQSIMNELPDNIRNEIQQFLGVPKNPERIKRTSNGIEKYTVSRNTDEEKMTQTRSITGNTTDNTTCTKTNDNIGNTKTDLKTSDNASFIRCSKCGQQIAKSKMDEHTDFHFALDLQKRGGTTLDSLRADEPPKKRQKGTISKFFVPKGR</sequence>
<evidence type="ECO:0000256" key="5">
    <source>
        <dbReference type="ARBA" id="ARBA00012417"/>
    </source>
</evidence>
<evidence type="ECO:0000256" key="15">
    <source>
        <dbReference type="ARBA" id="ARBA00023242"/>
    </source>
</evidence>
<dbReference type="FunFam" id="1.10.150.20:FF:000014">
    <property type="entry name" value="Polymerase (DNA directed), eta"/>
    <property type="match status" value="1"/>
</dbReference>
<evidence type="ECO:0000256" key="2">
    <source>
        <dbReference type="ARBA" id="ARBA00001946"/>
    </source>
</evidence>
<keyword evidence="11" id="KW-0862">Zinc</keyword>
<dbReference type="Gene3D" id="3.30.70.270">
    <property type="match status" value="1"/>
</dbReference>
<keyword evidence="13" id="KW-0832">Ubl conjugation</keyword>
<dbReference type="EC" id="2.7.7.7" evidence="5"/>
<evidence type="ECO:0000256" key="18">
    <source>
        <dbReference type="SAM" id="MobiDB-lite"/>
    </source>
</evidence>
<evidence type="ECO:0000256" key="17">
    <source>
        <dbReference type="ARBA" id="ARBA00049244"/>
    </source>
</evidence>
<dbReference type="Pfam" id="PF00817">
    <property type="entry name" value="IMS"/>
    <property type="match status" value="1"/>
</dbReference>
<dbReference type="SUPFAM" id="SSF100879">
    <property type="entry name" value="Lesion bypass DNA polymerase (Y-family), little finger domain"/>
    <property type="match status" value="1"/>
</dbReference>
<dbReference type="Pfam" id="PF11799">
    <property type="entry name" value="IMS_C"/>
    <property type="match status" value="1"/>
</dbReference>
<dbReference type="InterPro" id="IPR001126">
    <property type="entry name" value="UmuC"/>
</dbReference>
<dbReference type="FunFam" id="3.40.1170.60:FF:000003">
    <property type="entry name" value="DNA polymerase eta"/>
    <property type="match status" value="1"/>
</dbReference>
<evidence type="ECO:0000256" key="6">
    <source>
        <dbReference type="ARBA" id="ARBA00022679"/>
    </source>
</evidence>
<dbReference type="Gene3D" id="1.10.150.20">
    <property type="entry name" value="5' to 3' exonuclease, C-terminal subdomain"/>
    <property type="match status" value="1"/>
</dbReference>
<evidence type="ECO:0000256" key="12">
    <source>
        <dbReference type="ARBA" id="ARBA00022842"/>
    </source>
</evidence>
<keyword evidence="20" id="KW-1185">Reference proteome</keyword>
<dbReference type="GO" id="GO:0003684">
    <property type="term" value="F:damaged DNA binding"/>
    <property type="evidence" value="ECO:0007669"/>
    <property type="project" value="InterPro"/>
</dbReference>
<comment type="subcellular location">
    <subcellularLocation>
        <location evidence="3">Nucleus</location>
    </subcellularLocation>
</comment>
<dbReference type="PANTHER" id="PTHR45873">
    <property type="entry name" value="DNA POLYMERASE ETA"/>
    <property type="match status" value="1"/>
</dbReference>
<evidence type="ECO:0000256" key="4">
    <source>
        <dbReference type="ARBA" id="ARBA00010945"/>
    </source>
</evidence>
<dbReference type="InterPro" id="IPR043128">
    <property type="entry name" value="Rev_trsase/Diguanyl_cyclase"/>
</dbReference>
<dbReference type="Proteomes" id="UP001152795">
    <property type="component" value="Unassembled WGS sequence"/>
</dbReference>
<keyword evidence="8" id="KW-0479">Metal-binding</keyword>
<dbReference type="GO" id="GO:0005634">
    <property type="term" value="C:nucleus"/>
    <property type="evidence" value="ECO:0007669"/>
    <property type="project" value="UniProtKB-SubCell"/>
</dbReference>
<dbReference type="GO" id="GO:0006281">
    <property type="term" value="P:DNA repair"/>
    <property type="evidence" value="ECO:0007669"/>
    <property type="project" value="UniProtKB-KW"/>
</dbReference>
<evidence type="ECO:0000256" key="9">
    <source>
        <dbReference type="ARBA" id="ARBA00022763"/>
    </source>
</evidence>
<dbReference type="GO" id="GO:0035861">
    <property type="term" value="C:site of double-strand break"/>
    <property type="evidence" value="ECO:0007669"/>
    <property type="project" value="TreeGrafter"/>
</dbReference>
<keyword evidence="15" id="KW-0539">Nucleus</keyword>
<keyword evidence="9" id="KW-0227">DNA damage</keyword>
<dbReference type="GO" id="GO:0008270">
    <property type="term" value="F:zinc ion binding"/>
    <property type="evidence" value="ECO:0007669"/>
    <property type="project" value="UniProtKB-KW"/>
</dbReference>
<evidence type="ECO:0000256" key="7">
    <source>
        <dbReference type="ARBA" id="ARBA00022695"/>
    </source>
</evidence>
<dbReference type="GO" id="GO:0005657">
    <property type="term" value="C:replication fork"/>
    <property type="evidence" value="ECO:0007669"/>
    <property type="project" value="TreeGrafter"/>
</dbReference>
<dbReference type="InterPro" id="IPR017961">
    <property type="entry name" value="DNA_pol_Y-fam_little_finger"/>
</dbReference>
<dbReference type="PROSITE" id="PS51907">
    <property type="entry name" value="ZF_UBZ3"/>
    <property type="match status" value="1"/>
</dbReference>
<organism evidence="19 20">
    <name type="scientific">Paramuricea clavata</name>
    <name type="common">Red gorgonian</name>
    <name type="synonym">Violescent sea-whip</name>
    <dbReference type="NCBI Taxonomy" id="317549"/>
    <lineage>
        <taxon>Eukaryota</taxon>
        <taxon>Metazoa</taxon>
        <taxon>Cnidaria</taxon>
        <taxon>Anthozoa</taxon>
        <taxon>Octocorallia</taxon>
        <taxon>Malacalcyonacea</taxon>
        <taxon>Plexauridae</taxon>
        <taxon>Paramuricea</taxon>
    </lineage>
</organism>
<evidence type="ECO:0000256" key="14">
    <source>
        <dbReference type="ARBA" id="ARBA00023204"/>
    </source>
</evidence>
<dbReference type="PIRSF" id="PIRSF036603">
    <property type="entry name" value="DPol_eta"/>
    <property type="match status" value="1"/>
</dbReference>
<comment type="cofactor">
    <cofactor evidence="2">
        <name>Mg(2+)</name>
        <dbReference type="ChEBI" id="CHEBI:18420"/>
    </cofactor>
</comment>
<dbReference type="PANTHER" id="PTHR45873:SF1">
    <property type="entry name" value="DNA POLYMERASE ETA"/>
    <property type="match status" value="1"/>
</dbReference>
<dbReference type="OrthoDB" id="5723at2759"/>
<reference evidence="19" key="1">
    <citation type="submission" date="2020-04" db="EMBL/GenBank/DDBJ databases">
        <authorList>
            <person name="Alioto T."/>
            <person name="Alioto T."/>
            <person name="Gomez Garrido J."/>
        </authorList>
    </citation>
    <scope>NUCLEOTIDE SEQUENCE</scope>
    <source>
        <strain evidence="19">A484AB</strain>
    </source>
</reference>
<protein>
    <recommendedName>
        <fullName evidence="16">DNA polymerase eta</fullName>
        <ecNumber evidence="5">2.7.7.7</ecNumber>
    </recommendedName>
</protein>
<dbReference type="InterPro" id="IPR041298">
    <property type="entry name" value="UBZ3"/>
</dbReference>
<evidence type="ECO:0000256" key="1">
    <source>
        <dbReference type="ARBA" id="ARBA00001936"/>
    </source>
</evidence>
<keyword evidence="6" id="KW-0808">Transferase</keyword>
<dbReference type="EMBL" id="CACRXK020000404">
    <property type="protein sequence ID" value="CAB3981572.1"/>
    <property type="molecule type" value="Genomic_DNA"/>
</dbReference>
<comment type="caution">
    <text evidence="19">The sequence shown here is derived from an EMBL/GenBank/DDBJ whole genome shotgun (WGS) entry which is preliminary data.</text>
</comment>
<keyword evidence="14" id="KW-0234">DNA repair</keyword>
<evidence type="ECO:0000313" key="20">
    <source>
        <dbReference type="Proteomes" id="UP001152795"/>
    </source>
</evidence>
<name>A0A6S7FZA5_PARCT</name>
<dbReference type="Gene3D" id="3.40.1170.60">
    <property type="match status" value="1"/>
</dbReference>
<accession>A0A6S7FZA5</accession>
<dbReference type="SUPFAM" id="SSF56672">
    <property type="entry name" value="DNA/RNA polymerases"/>
    <property type="match status" value="1"/>
</dbReference>
<evidence type="ECO:0000256" key="13">
    <source>
        <dbReference type="ARBA" id="ARBA00022843"/>
    </source>
</evidence>
<dbReference type="GO" id="GO:0003887">
    <property type="term" value="F:DNA-directed DNA polymerase activity"/>
    <property type="evidence" value="ECO:0007669"/>
    <property type="project" value="UniProtKB-EC"/>
</dbReference>
<dbReference type="GO" id="GO:0009411">
    <property type="term" value="P:response to UV"/>
    <property type="evidence" value="ECO:0007669"/>
    <property type="project" value="UniProtKB-ARBA"/>
</dbReference>
<dbReference type="InterPro" id="IPR052230">
    <property type="entry name" value="DNA_polymerase_eta"/>
</dbReference>
<evidence type="ECO:0000256" key="10">
    <source>
        <dbReference type="ARBA" id="ARBA00022771"/>
    </source>
</evidence>
<evidence type="ECO:0000256" key="16">
    <source>
        <dbReference type="ARBA" id="ARBA00044975"/>
    </source>
</evidence>
<evidence type="ECO:0000256" key="8">
    <source>
        <dbReference type="ARBA" id="ARBA00022723"/>
    </source>
</evidence>
<dbReference type="InterPro" id="IPR036775">
    <property type="entry name" value="DNA_pol_Y-fam_lit_finger_sf"/>
</dbReference>
<dbReference type="GO" id="GO:0042276">
    <property type="term" value="P:error-prone translesion synthesis"/>
    <property type="evidence" value="ECO:0007669"/>
    <property type="project" value="TreeGrafter"/>
</dbReference>
<keyword evidence="10" id="KW-0863">Zinc-finger</keyword>
<evidence type="ECO:0000256" key="11">
    <source>
        <dbReference type="ARBA" id="ARBA00022833"/>
    </source>
</evidence>
<dbReference type="Pfam" id="PF21704">
    <property type="entry name" value="POLH-Rev1_HhH"/>
    <property type="match status" value="1"/>
</dbReference>
<dbReference type="FunFam" id="3.30.1490.100:FF:000007">
    <property type="entry name" value="DNA polymerase eta"/>
    <property type="match status" value="1"/>
</dbReference>
<dbReference type="Pfam" id="PF18439">
    <property type="entry name" value="zf_UBZ"/>
    <property type="match status" value="1"/>
</dbReference>
<dbReference type="PROSITE" id="PS50173">
    <property type="entry name" value="UMUC"/>
    <property type="match status" value="1"/>
</dbReference>
<gene>
    <name evidence="19" type="ORF">PACLA_8A010980</name>
</gene>
<evidence type="ECO:0000313" key="19">
    <source>
        <dbReference type="EMBL" id="CAB3981572.1"/>
    </source>
</evidence>